<reference evidence="4 5" key="1">
    <citation type="journal article" date="2019" name="Nat. Ecol. Evol.">
        <title>Megaphylogeny resolves global patterns of mushroom evolution.</title>
        <authorList>
            <person name="Varga T."/>
            <person name="Krizsan K."/>
            <person name="Foldi C."/>
            <person name="Dima B."/>
            <person name="Sanchez-Garcia M."/>
            <person name="Sanchez-Ramirez S."/>
            <person name="Szollosi G.J."/>
            <person name="Szarkandi J.G."/>
            <person name="Papp V."/>
            <person name="Albert L."/>
            <person name="Andreopoulos W."/>
            <person name="Angelini C."/>
            <person name="Antonin V."/>
            <person name="Barry K.W."/>
            <person name="Bougher N.L."/>
            <person name="Buchanan P."/>
            <person name="Buyck B."/>
            <person name="Bense V."/>
            <person name="Catcheside P."/>
            <person name="Chovatia M."/>
            <person name="Cooper J."/>
            <person name="Damon W."/>
            <person name="Desjardin D."/>
            <person name="Finy P."/>
            <person name="Geml J."/>
            <person name="Haridas S."/>
            <person name="Hughes K."/>
            <person name="Justo A."/>
            <person name="Karasinski D."/>
            <person name="Kautmanova I."/>
            <person name="Kiss B."/>
            <person name="Kocsube S."/>
            <person name="Kotiranta H."/>
            <person name="LaButti K.M."/>
            <person name="Lechner B.E."/>
            <person name="Liimatainen K."/>
            <person name="Lipzen A."/>
            <person name="Lukacs Z."/>
            <person name="Mihaltcheva S."/>
            <person name="Morgado L.N."/>
            <person name="Niskanen T."/>
            <person name="Noordeloos M.E."/>
            <person name="Ohm R.A."/>
            <person name="Ortiz-Santana B."/>
            <person name="Ovrebo C."/>
            <person name="Racz N."/>
            <person name="Riley R."/>
            <person name="Savchenko A."/>
            <person name="Shiryaev A."/>
            <person name="Soop K."/>
            <person name="Spirin V."/>
            <person name="Szebenyi C."/>
            <person name="Tomsovsky M."/>
            <person name="Tulloss R.E."/>
            <person name="Uehling J."/>
            <person name="Grigoriev I.V."/>
            <person name="Vagvolgyi C."/>
            <person name="Papp T."/>
            <person name="Martin F.M."/>
            <person name="Miettinen O."/>
            <person name="Hibbett D.S."/>
            <person name="Nagy L.G."/>
        </authorList>
    </citation>
    <scope>NUCLEOTIDE SEQUENCE [LARGE SCALE GENOMIC DNA]</scope>
    <source>
        <strain evidence="4 5">CBS 962.96</strain>
    </source>
</reference>
<dbReference type="Gene3D" id="3.40.50.1820">
    <property type="entry name" value="alpha/beta hydrolase"/>
    <property type="match status" value="1"/>
</dbReference>
<dbReference type="InterPro" id="IPR029058">
    <property type="entry name" value="AB_hydrolase_fold"/>
</dbReference>
<organism evidence="4 5">
    <name type="scientific">Dendrothele bispora (strain CBS 962.96)</name>
    <dbReference type="NCBI Taxonomy" id="1314807"/>
    <lineage>
        <taxon>Eukaryota</taxon>
        <taxon>Fungi</taxon>
        <taxon>Dikarya</taxon>
        <taxon>Basidiomycota</taxon>
        <taxon>Agaricomycotina</taxon>
        <taxon>Agaricomycetes</taxon>
        <taxon>Agaricomycetidae</taxon>
        <taxon>Agaricales</taxon>
        <taxon>Agaricales incertae sedis</taxon>
        <taxon>Dendrothele</taxon>
    </lineage>
</organism>
<evidence type="ECO:0000256" key="1">
    <source>
        <dbReference type="SAM" id="MobiDB-lite"/>
    </source>
</evidence>
<dbReference type="AlphaFoldDB" id="A0A4S8LPA2"/>
<dbReference type="OrthoDB" id="10249433at2759"/>
<accession>A0A4S8LPA2</accession>
<evidence type="ECO:0000259" key="2">
    <source>
        <dbReference type="Pfam" id="PF12146"/>
    </source>
</evidence>
<dbReference type="GO" id="GO:0016020">
    <property type="term" value="C:membrane"/>
    <property type="evidence" value="ECO:0007669"/>
    <property type="project" value="TreeGrafter"/>
</dbReference>
<feature type="region of interest" description="Disordered" evidence="1">
    <location>
        <begin position="317"/>
        <end position="340"/>
    </location>
</feature>
<name>A0A4S8LPA2_DENBC</name>
<dbReference type="Proteomes" id="UP000297245">
    <property type="component" value="Unassembled WGS sequence"/>
</dbReference>
<evidence type="ECO:0000313" key="4">
    <source>
        <dbReference type="EMBL" id="THU91001.1"/>
    </source>
</evidence>
<proteinExistence type="predicted"/>
<dbReference type="PANTHER" id="PTHR12277">
    <property type="entry name" value="ALPHA/BETA HYDROLASE DOMAIN-CONTAINING PROTEIN"/>
    <property type="match status" value="1"/>
</dbReference>
<dbReference type="SUPFAM" id="SSF53474">
    <property type="entry name" value="alpha/beta-Hydrolases"/>
    <property type="match status" value="1"/>
</dbReference>
<sequence>MPGFLGVCGRLLKHGQILCIYPAAFEDSEEKVSSYSIPDGLSYEESEVTITASDNVQLKCLLLRASGPRSKQKSQRPSKQNVTEMKSRRPSEQNVMEMQEEGPSSVSTRGVQVRSNSSRATVISFHGNGYHVWHHAYSGENFARMGCDTLLVSYRGYGHSEGRPSEKGLRRDAQAALNYVLADPELSQKPIVIHGHSLGGAVAIDLVSRNSSQTQGLIIENTFLSIPLVVKDLPFLRHLTLFIHQTWESQERILKIPRTTPILMIGGKKDDVIPEKHMRELWKISRNRCTNEINAHEKETKGWSTFSCGGIRGIDEEESTKVGNRQSAGTDGGDTQDDDSSDLKKDIYLCVANGTHADTWTSEEYWTMVDRFISSICSGDA</sequence>
<gene>
    <name evidence="4" type="ORF">K435DRAFT_780941</name>
    <name evidence="3" type="ORF">K435DRAFT_784912</name>
</gene>
<keyword evidence="5" id="KW-1185">Reference proteome</keyword>
<feature type="compositionally biased region" description="Polar residues" evidence="1">
    <location>
        <begin position="92"/>
        <end position="113"/>
    </location>
</feature>
<dbReference type="EMBL" id="ML179318">
    <property type="protein sequence ID" value="THU91001.1"/>
    <property type="molecule type" value="Genomic_DNA"/>
</dbReference>
<feature type="region of interest" description="Disordered" evidence="1">
    <location>
        <begin position="67"/>
        <end position="113"/>
    </location>
</feature>
<evidence type="ECO:0000313" key="5">
    <source>
        <dbReference type="Proteomes" id="UP000297245"/>
    </source>
</evidence>
<dbReference type="PANTHER" id="PTHR12277:SF81">
    <property type="entry name" value="PROTEIN ABHD13"/>
    <property type="match status" value="1"/>
</dbReference>
<dbReference type="Pfam" id="PF12146">
    <property type="entry name" value="Hydrolase_4"/>
    <property type="match status" value="1"/>
</dbReference>
<keyword evidence="4" id="KW-0378">Hydrolase</keyword>
<dbReference type="InterPro" id="IPR022742">
    <property type="entry name" value="Hydrolase_4"/>
</dbReference>
<dbReference type="GO" id="GO:0008474">
    <property type="term" value="F:palmitoyl-(protein) hydrolase activity"/>
    <property type="evidence" value="ECO:0007669"/>
    <property type="project" value="TreeGrafter"/>
</dbReference>
<dbReference type="EMBL" id="ML179786">
    <property type="protein sequence ID" value="THU81702.1"/>
    <property type="molecule type" value="Genomic_DNA"/>
</dbReference>
<evidence type="ECO:0000313" key="3">
    <source>
        <dbReference type="EMBL" id="THU81702.1"/>
    </source>
</evidence>
<feature type="domain" description="Serine aminopeptidase S33" evidence="2">
    <location>
        <begin position="117"/>
        <end position="234"/>
    </location>
</feature>
<protein>
    <submittedName>
        <fullName evidence="4">Alpha/beta-hydrolase</fullName>
    </submittedName>
</protein>